<accession>A0A1Q9E905</accession>
<keyword evidence="4" id="KW-1185">Reference proteome</keyword>
<comment type="caution">
    <text evidence="3">The sequence shown here is derived from an EMBL/GenBank/DDBJ whole genome shotgun (WGS) entry which is preliminary data.</text>
</comment>
<proteinExistence type="predicted"/>
<protein>
    <submittedName>
        <fullName evidence="3">Uncharacterized protein</fullName>
    </submittedName>
</protein>
<feature type="coiled-coil region" evidence="1">
    <location>
        <begin position="5"/>
        <end position="32"/>
    </location>
</feature>
<sequence>MAASADGTQAQVDRLAAEIRELKAELKAQGLSGSKINQHEAVLRKVQELQSWKQQLSSDDPRRDEAFFARQKQENEELEQRKQAQASQQRAELKAAEESAPSPLVQRKIFHLFQHTGSGPTFRYEPPPRLNTKDCGFGKGPEPFPPVYVTEKWDGTTMQGWMEGSSTCPLECACPVVGL</sequence>
<keyword evidence="1" id="KW-0175">Coiled coil</keyword>
<dbReference type="OrthoDB" id="457899at2759"/>
<dbReference type="EMBL" id="LSRX01000223">
    <property type="protein sequence ID" value="OLQ03899.1"/>
    <property type="molecule type" value="Genomic_DNA"/>
</dbReference>
<organism evidence="3 4">
    <name type="scientific">Symbiodinium microadriaticum</name>
    <name type="common">Dinoflagellate</name>
    <name type="synonym">Zooxanthella microadriatica</name>
    <dbReference type="NCBI Taxonomy" id="2951"/>
    <lineage>
        <taxon>Eukaryota</taxon>
        <taxon>Sar</taxon>
        <taxon>Alveolata</taxon>
        <taxon>Dinophyceae</taxon>
        <taxon>Suessiales</taxon>
        <taxon>Symbiodiniaceae</taxon>
        <taxon>Symbiodinium</taxon>
    </lineage>
</organism>
<name>A0A1Q9E905_SYMMI</name>
<dbReference type="AlphaFoldDB" id="A0A1Q9E905"/>
<reference evidence="3 4" key="1">
    <citation type="submission" date="2016-02" db="EMBL/GenBank/DDBJ databases">
        <title>Genome analysis of coral dinoflagellate symbionts highlights evolutionary adaptations to a symbiotic lifestyle.</title>
        <authorList>
            <person name="Aranda M."/>
            <person name="Li Y."/>
            <person name="Liew Y.J."/>
            <person name="Baumgarten S."/>
            <person name="Simakov O."/>
            <person name="Wilson M."/>
            <person name="Piel J."/>
            <person name="Ashoor H."/>
            <person name="Bougouffa S."/>
            <person name="Bajic V.B."/>
            <person name="Ryu T."/>
            <person name="Ravasi T."/>
            <person name="Bayer T."/>
            <person name="Micklem G."/>
            <person name="Kim H."/>
            <person name="Bhak J."/>
            <person name="Lajeunesse T.C."/>
            <person name="Voolstra C.R."/>
        </authorList>
    </citation>
    <scope>NUCLEOTIDE SEQUENCE [LARGE SCALE GENOMIC DNA]</scope>
    <source>
        <strain evidence="3 4">CCMP2467</strain>
    </source>
</reference>
<feature type="region of interest" description="Disordered" evidence="2">
    <location>
        <begin position="71"/>
        <end position="100"/>
    </location>
</feature>
<gene>
    <name evidence="3" type="ORF">AK812_SmicGene13075</name>
</gene>
<evidence type="ECO:0000256" key="2">
    <source>
        <dbReference type="SAM" id="MobiDB-lite"/>
    </source>
</evidence>
<evidence type="ECO:0000313" key="4">
    <source>
        <dbReference type="Proteomes" id="UP000186817"/>
    </source>
</evidence>
<evidence type="ECO:0000313" key="3">
    <source>
        <dbReference type="EMBL" id="OLQ03899.1"/>
    </source>
</evidence>
<evidence type="ECO:0000256" key="1">
    <source>
        <dbReference type="SAM" id="Coils"/>
    </source>
</evidence>
<feature type="compositionally biased region" description="Basic and acidic residues" evidence="2">
    <location>
        <begin position="71"/>
        <end position="82"/>
    </location>
</feature>
<dbReference type="Proteomes" id="UP000186817">
    <property type="component" value="Unassembled WGS sequence"/>
</dbReference>